<dbReference type="GeneID" id="1455362"/>
<dbReference type="EMBL" id="CP033238">
    <property type="protein sequence ID" value="AZF75867.1"/>
    <property type="molecule type" value="Genomic_DNA"/>
</dbReference>
<evidence type="ECO:0000259" key="8">
    <source>
        <dbReference type="Pfam" id="PF00408"/>
    </source>
</evidence>
<evidence type="ECO:0000313" key="30">
    <source>
        <dbReference type="Proteomes" id="UP000273194"/>
    </source>
</evidence>
<gene>
    <name evidence="14" type="primary">glmM</name>
    <name evidence="22" type="ORF">HFC64_12525</name>
    <name evidence="23" type="ORF">SSOP1_0195</name>
    <name evidence="14" type="ORF">SULA_1224</name>
    <name evidence="12" type="ORF">SULB_1225</name>
    <name evidence="13" type="ORF">SULC_1223</name>
    <name evidence="15" type="ORF">SULG_06050</name>
    <name evidence="16" type="ORF">SULH_06050</name>
    <name evidence="17" type="ORF">SULI_06050</name>
    <name evidence="18" type="ORF">SULM_06050</name>
    <name evidence="19" type="ORF">SULN_06050</name>
    <name evidence="20" type="ORF">SULO_06060</name>
    <name evidence="21" type="ORF">SULZ_06295</name>
</gene>
<dbReference type="Proteomes" id="UP000594632">
    <property type="component" value="Chromosome"/>
</dbReference>
<dbReference type="Proteomes" id="UP000273443">
    <property type="component" value="Chromosome"/>
</dbReference>
<dbReference type="InterPro" id="IPR005841">
    <property type="entry name" value="Alpha-D-phosphohexomutase_SF"/>
</dbReference>
<dbReference type="EMBL" id="LT549890">
    <property type="protein sequence ID" value="SAI83749.1"/>
    <property type="molecule type" value="Genomic_DNA"/>
</dbReference>
<evidence type="ECO:0000313" key="17">
    <source>
        <dbReference type="EMBL" id="AZF73242.1"/>
    </source>
</evidence>
<dbReference type="AlphaFoldDB" id="A0A0E3K0E4"/>
<dbReference type="EMBL" id="CP033236">
    <property type="protein sequence ID" value="AZF70622.1"/>
    <property type="molecule type" value="Genomic_DNA"/>
</dbReference>
<evidence type="ECO:0000313" key="21">
    <source>
        <dbReference type="EMBL" id="AZF83718.1"/>
    </source>
</evidence>
<dbReference type="InterPro" id="IPR005846">
    <property type="entry name" value="A-D-PHexomutase_a/b/a-III"/>
</dbReference>
<dbReference type="Proteomes" id="UP000076770">
    <property type="component" value="Chromosome i"/>
</dbReference>
<dbReference type="Gene3D" id="3.30.310.50">
    <property type="entry name" value="Alpha-D-phosphohexomutase, C-terminal domain"/>
    <property type="match status" value="1"/>
</dbReference>
<evidence type="ECO:0000259" key="9">
    <source>
        <dbReference type="Pfam" id="PF02878"/>
    </source>
</evidence>
<dbReference type="Proteomes" id="UP000273194">
    <property type="component" value="Chromosome"/>
</dbReference>
<evidence type="ECO:0000313" key="31">
    <source>
        <dbReference type="Proteomes" id="UP000273443"/>
    </source>
</evidence>
<dbReference type="EMBL" id="CP033239">
    <property type="protein sequence ID" value="AZF78474.1"/>
    <property type="molecule type" value="Genomic_DNA"/>
</dbReference>
<accession>A0A0E3K0E4</accession>
<dbReference type="PROSITE" id="PS00710">
    <property type="entry name" value="PGM_PMM"/>
    <property type="match status" value="1"/>
</dbReference>
<evidence type="ECO:0000313" key="22">
    <source>
        <dbReference type="EMBL" id="QPG50521.1"/>
    </source>
</evidence>
<dbReference type="InterPro" id="IPR005845">
    <property type="entry name" value="A-D-PHexomutase_a/b/a-II"/>
</dbReference>
<dbReference type="PATRIC" id="fig|2287.6.peg.1282"/>
<dbReference type="Proteomes" id="UP000033106">
    <property type="component" value="Chromosome"/>
</dbReference>
<dbReference type="InterPro" id="IPR005843">
    <property type="entry name" value="A-D-PHexomutase_C"/>
</dbReference>
<evidence type="ECO:0000313" key="25">
    <source>
        <dbReference type="Proteomes" id="UP000033085"/>
    </source>
</evidence>
<evidence type="ECO:0000313" key="28">
    <source>
        <dbReference type="Proteomes" id="UP000267993"/>
    </source>
</evidence>
<dbReference type="Proteomes" id="UP000267993">
    <property type="component" value="Chromosome"/>
</dbReference>
<dbReference type="Proteomes" id="UP000275843">
    <property type="component" value="Chromosome"/>
</dbReference>
<dbReference type="RefSeq" id="WP_009990453.1">
    <property type="nucleotide sequence ID" value="NZ_CP011055.2"/>
</dbReference>
<dbReference type="PANTHER" id="PTHR43771:SF1">
    <property type="entry name" value="PHOSPHOMANNOMUTASE"/>
    <property type="match status" value="1"/>
</dbReference>
<reference evidence="27" key="2">
    <citation type="submission" date="2016-04" db="EMBL/GenBank/DDBJ databases">
        <authorList>
            <person name="Shah S.A."/>
            <person name="Garrett R.A."/>
        </authorList>
    </citation>
    <scope>NUCLEOTIDE SEQUENCE [LARGE SCALE GENOMIC DNA]</scope>
    <source>
        <strain evidence="27">ATCC 35091 / DSM 1616 / JCM 8930 / NBRC 15331 / P1</strain>
    </source>
</reference>
<dbReference type="PANTHER" id="PTHR43771">
    <property type="entry name" value="PHOSPHOMANNOMUTASE"/>
    <property type="match status" value="1"/>
</dbReference>
<dbReference type="OMA" id="SHNAMPD"/>
<evidence type="ECO:0000313" key="27">
    <source>
        <dbReference type="Proteomes" id="UP000076770"/>
    </source>
</evidence>
<dbReference type="FunFam" id="3.40.120.10:FF:000001">
    <property type="entry name" value="Phosphoglucosamine mutase"/>
    <property type="match status" value="1"/>
</dbReference>
<dbReference type="GeneID" id="44129176"/>
<dbReference type="EMBL" id="CP033241">
    <property type="protein sequence ID" value="AZF83718.1"/>
    <property type="molecule type" value="Genomic_DNA"/>
</dbReference>
<dbReference type="GO" id="GO:0005975">
    <property type="term" value="P:carbohydrate metabolic process"/>
    <property type="evidence" value="ECO:0007669"/>
    <property type="project" value="InterPro"/>
</dbReference>
<dbReference type="EMBL" id="CP033237">
    <property type="protein sequence ID" value="AZF73242.1"/>
    <property type="molecule type" value="Genomic_DNA"/>
</dbReference>
<evidence type="ECO:0000259" key="11">
    <source>
        <dbReference type="Pfam" id="PF02880"/>
    </source>
</evidence>
<keyword evidence="3" id="KW-0597">Phosphoprotein</keyword>
<dbReference type="InterPro" id="IPR036900">
    <property type="entry name" value="A-D-PHexomutase_C_sf"/>
</dbReference>
<dbReference type="Proteomes" id="UP000033085">
    <property type="component" value="Chromosome"/>
</dbReference>
<dbReference type="EMBL" id="CP011057">
    <property type="protein sequence ID" value="AKA78923.1"/>
    <property type="molecule type" value="Genomic_DNA"/>
</dbReference>
<evidence type="ECO:0000313" key="33">
    <source>
        <dbReference type="Proteomes" id="UP000278715"/>
    </source>
</evidence>
<dbReference type="EMBL" id="CP050869">
    <property type="protein sequence ID" value="QPG50521.1"/>
    <property type="molecule type" value="Genomic_DNA"/>
</dbReference>
<evidence type="ECO:0000313" key="35">
    <source>
        <dbReference type="Proteomes" id="UP000594632"/>
    </source>
</evidence>
<name>A0A0E3K0E4_SACSO</name>
<dbReference type="Proteomes" id="UP000278715">
    <property type="component" value="Chromosome"/>
</dbReference>
<keyword evidence="6 14" id="KW-0413">Isomerase</keyword>
<evidence type="ECO:0000313" key="32">
    <source>
        <dbReference type="Proteomes" id="UP000275843"/>
    </source>
</evidence>
<dbReference type="PRINTS" id="PR00509">
    <property type="entry name" value="PGMPMM"/>
</dbReference>
<evidence type="ECO:0000313" key="20">
    <source>
        <dbReference type="EMBL" id="AZF81080.1"/>
    </source>
</evidence>
<dbReference type="EMBL" id="CP011056">
    <property type="protein sequence ID" value="AKA76231.1"/>
    <property type="molecule type" value="Genomic_DNA"/>
</dbReference>
<sequence length="455" mass="50265">MGKLFGTDGIRGVTNTELQPEFALKIGKAIGTYFGKGARILIGRDVRAGGDMLLKAVESGLLSSGVLVYEAGMAPTPAFQYGVKALGYDGGVIITASHNPAEYNGIKVLSPHGIEISREDEDKIEDIYFNSRFHVVEWNGLVNDVKREDKVIETYLRGILSHVDTEKIKSKKYKVLIDPANSVGTLVTPIVARELGCKVFTINGNLDPLFSARTPEPTFESLTESAKVAKQLGVDLAVAHDGDADRAIFIDSMGRVQWGDRSGTLLSYWASVKAPNLPRRIFTAVSSSSLVEEYLKKYNIEVKWTKVGSIDIAHMLFKEKGVAGFEENGGFMYPPHQTVRDGAMSFALMLDMMASENESSAELFNRLPVYYLVKTKVRVTEKSDIKKIYDEVMNKYGNYGNTVTIDGVKIIGSDFWLLVRKSGTEPIIRILVEAKDENKSKELAKELEKLVSELV</sequence>
<keyword evidence="4 7" id="KW-0479">Metal-binding</keyword>
<evidence type="ECO:0000256" key="1">
    <source>
        <dbReference type="ARBA" id="ARBA00001946"/>
    </source>
</evidence>
<evidence type="ECO:0000313" key="34">
    <source>
        <dbReference type="Proteomes" id="UP000282269"/>
    </source>
</evidence>
<dbReference type="EMBL" id="CP011055">
    <property type="protein sequence ID" value="AKA73533.1"/>
    <property type="molecule type" value="Genomic_DNA"/>
</dbReference>
<feature type="domain" description="Alpha-D-phosphohexomutase alpha/beta/alpha" evidence="9">
    <location>
        <begin position="3"/>
        <end position="133"/>
    </location>
</feature>
<evidence type="ECO:0000313" key="15">
    <source>
        <dbReference type="EMBL" id="AZF68002.1"/>
    </source>
</evidence>
<dbReference type="InterPro" id="IPR016055">
    <property type="entry name" value="A-D-PHexomutase_a/b/a-I/II/III"/>
</dbReference>
<dbReference type="SUPFAM" id="SSF55957">
    <property type="entry name" value="Phosphoglucomutase, C-terminal domain"/>
    <property type="match status" value="1"/>
</dbReference>
<dbReference type="SUPFAM" id="SSF53738">
    <property type="entry name" value="Phosphoglucomutase, first 3 domains"/>
    <property type="match status" value="3"/>
</dbReference>
<feature type="domain" description="Alpha-D-phosphohexomutase C-terminal" evidence="8">
    <location>
        <begin position="376"/>
        <end position="448"/>
    </location>
</feature>
<dbReference type="GO" id="GO:0008966">
    <property type="term" value="F:phosphoglucosamine mutase activity"/>
    <property type="evidence" value="ECO:0007669"/>
    <property type="project" value="UniProtKB-EC"/>
</dbReference>
<dbReference type="OrthoDB" id="10363at2157"/>
<dbReference type="Pfam" id="PF00408">
    <property type="entry name" value="PGM_PMM_IV"/>
    <property type="match status" value="1"/>
</dbReference>
<dbReference type="InterPro" id="IPR005844">
    <property type="entry name" value="A-D-PHexomutase_a/b/a-I"/>
</dbReference>
<dbReference type="CDD" id="cd03087">
    <property type="entry name" value="PGM_like1"/>
    <property type="match status" value="1"/>
</dbReference>
<keyword evidence="5 7" id="KW-0460">Magnesium</keyword>
<dbReference type="EMBL" id="CP033240">
    <property type="protein sequence ID" value="AZF81080.1"/>
    <property type="molecule type" value="Genomic_DNA"/>
</dbReference>
<reference evidence="14" key="5">
    <citation type="submission" date="2018-10" db="EMBL/GenBank/DDBJ databases">
        <authorList>
            <person name="McCarthy S."/>
            <person name="Gradnigo J."/>
            <person name="Johnson T."/>
            <person name="Payne S."/>
            <person name="Lipzen A."/>
            <person name="Schackwitz W."/>
            <person name="Martin J."/>
            <person name="Moriyama E."/>
            <person name="Blum P."/>
        </authorList>
    </citation>
    <scope>NUCLEOTIDE SEQUENCE</scope>
    <source>
        <strain evidence="12">SARC-B</strain>
        <strain evidence="13">SARC-C</strain>
        <strain evidence="14">SULA</strain>
    </source>
</reference>
<dbReference type="NCBIfam" id="TIGR03990">
    <property type="entry name" value="Arch_GlmM"/>
    <property type="match status" value="1"/>
</dbReference>
<evidence type="ECO:0000313" key="23">
    <source>
        <dbReference type="EMBL" id="SAI83749.1"/>
    </source>
</evidence>
<evidence type="ECO:0000259" key="10">
    <source>
        <dbReference type="Pfam" id="PF02879"/>
    </source>
</evidence>
<evidence type="ECO:0000256" key="6">
    <source>
        <dbReference type="ARBA" id="ARBA00023235"/>
    </source>
</evidence>
<evidence type="ECO:0000313" key="24">
    <source>
        <dbReference type="Proteomes" id="UP000033057"/>
    </source>
</evidence>
<evidence type="ECO:0000313" key="29">
    <source>
        <dbReference type="Proteomes" id="UP000269431"/>
    </source>
</evidence>
<dbReference type="InterPro" id="IPR016066">
    <property type="entry name" value="A-D-PHexomutase_CS"/>
</dbReference>
<dbReference type="InterPro" id="IPR024086">
    <property type="entry name" value="GlmM_arc-type"/>
</dbReference>
<organism evidence="14 26">
    <name type="scientific">Saccharolobus solfataricus</name>
    <name type="common">Sulfolobus solfataricus</name>
    <dbReference type="NCBI Taxonomy" id="2287"/>
    <lineage>
        <taxon>Archaea</taxon>
        <taxon>Thermoproteota</taxon>
        <taxon>Thermoprotei</taxon>
        <taxon>Sulfolobales</taxon>
        <taxon>Sulfolobaceae</taxon>
        <taxon>Saccharolobus</taxon>
    </lineage>
</organism>
<evidence type="ECO:0000256" key="7">
    <source>
        <dbReference type="RuleBase" id="RU004326"/>
    </source>
</evidence>
<feature type="domain" description="Alpha-D-phosphohexomutase alpha/beta/alpha" evidence="11">
    <location>
        <begin position="259"/>
        <end position="367"/>
    </location>
</feature>
<evidence type="ECO:0000313" key="13">
    <source>
        <dbReference type="EMBL" id="AKA76231.1"/>
    </source>
</evidence>
<comment type="cofactor">
    <cofactor evidence="1">
        <name>Mg(2+)</name>
        <dbReference type="ChEBI" id="CHEBI:18420"/>
    </cofactor>
</comment>
<feature type="domain" description="Alpha-D-phosphohexomutase alpha/beta/alpha" evidence="10">
    <location>
        <begin position="154"/>
        <end position="253"/>
    </location>
</feature>
<dbReference type="KEGG" id="ssoa:SULA_1224"/>
<evidence type="ECO:0000256" key="2">
    <source>
        <dbReference type="ARBA" id="ARBA00010231"/>
    </source>
</evidence>
<evidence type="ECO:0000313" key="12">
    <source>
        <dbReference type="EMBL" id="AKA73533.1"/>
    </source>
</evidence>
<reference evidence="23" key="3">
    <citation type="submission" date="2016-04" db="EMBL/GenBank/DDBJ databases">
        <authorList>
            <person name="Evans L.H."/>
            <person name="Alamgir A."/>
            <person name="Owens N."/>
            <person name="Weber N.D."/>
            <person name="Virtaneva K."/>
            <person name="Barbian K."/>
            <person name="Babar A."/>
            <person name="Rosenke K."/>
        </authorList>
    </citation>
    <scope>NUCLEOTIDE SEQUENCE</scope>
    <source>
        <strain evidence="23">P1</strain>
    </source>
</reference>
<dbReference type="EC" id="5.4.2.10" evidence="14"/>
<comment type="similarity">
    <text evidence="2 7">Belongs to the phosphohexose mutase family.</text>
</comment>
<dbReference type="GO" id="GO:0000287">
    <property type="term" value="F:magnesium ion binding"/>
    <property type="evidence" value="ECO:0007669"/>
    <property type="project" value="InterPro"/>
</dbReference>
<evidence type="ECO:0000313" key="18">
    <source>
        <dbReference type="EMBL" id="AZF75867.1"/>
    </source>
</evidence>
<dbReference type="KEGG" id="ssol:SULB_1225"/>
<evidence type="ECO:0000313" key="26">
    <source>
        <dbReference type="Proteomes" id="UP000033106"/>
    </source>
</evidence>
<evidence type="ECO:0000313" key="16">
    <source>
        <dbReference type="EMBL" id="AZF70622.1"/>
    </source>
</evidence>
<proteinExistence type="inferred from homology"/>
<reference evidence="22 35" key="6">
    <citation type="journal article" date="2020" name="Nat. Commun.">
        <title>The structures of two archaeal type IV pili illuminate evolutionary relationships.</title>
        <authorList>
            <person name="Wang F."/>
            <person name="Baquero D.P."/>
            <person name="Su Z."/>
            <person name="Beltran L.C."/>
            <person name="Prangishvili D."/>
            <person name="Krupovic M."/>
            <person name="Egelman E.H."/>
        </authorList>
    </citation>
    <scope>NUCLEOTIDE SEQUENCE [LARGE SCALE GENOMIC DNA]</scope>
    <source>
        <strain evidence="22 35">POZ149</strain>
    </source>
</reference>
<dbReference type="Pfam" id="PF02878">
    <property type="entry name" value="PGM_PMM_I"/>
    <property type="match status" value="1"/>
</dbReference>
<reference evidence="28 29" key="4">
    <citation type="journal article" date="2018" name="Proc. Natl. Acad. Sci. U.S.A.">
        <title>Nonmutational mechanism of inheritance in the Archaeon Sulfolobus solfataricus.</title>
        <authorList>
            <person name="Payne S."/>
            <person name="McCarthy S."/>
            <person name="Johnson T."/>
            <person name="North E."/>
            <person name="Blum P."/>
        </authorList>
    </citation>
    <scope>NUCLEOTIDE SEQUENCE [LARGE SCALE GENOMIC DNA]</scope>
    <source>
        <strain evidence="16 28">SARC-H</strain>
        <strain evidence="17 32">SARC-I</strain>
        <strain evidence="19 33">SARC-N</strain>
        <strain evidence="20 34">SARC-O</strain>
        <strain evidence="21 29">SUL120</strain>
        <strain evidence="15 30">SULG</strain>
        <strain evidence="18 31">SULM</strain>
    </source>
</reference>
<dbReference type="EMBL" id="CP033235">
    <property type="protein sequence ID" value="AZF68002.1"/>
    <property type="molecule type" value="Genomic_DNA"/>
</dbReference>
<protein>
    <submittedName>
        <fullName evidence="23">Phosphoglucomutase</fullName>
    </submittedName>
    <submittedName>
        <fullName evidence="14">Phosphoglucosamine mutase</fullName>
        <ecNumber evidence="14">5.4.2.10</ecNumber>
    </submittedName>
</protein>
<dbReference type="Gene3D" id="3.40.120.10">
    <property type="entry name" value="Alpha-D-Glucose-1,6-Bisphosphate, subunit A, domain 3"/>
    <property type="match status" value="3"/>
</dbReference>
<dbReference type="Proteomes" id="UP000269431">
    <property type="component" value="Chromosome"/>
</dbReference>
<evidence type="ECO:0000313" key="14">
    <source>
        <dbReference type="EMBL" id="AKA78923.1"/>
    </source>
</evidence>
<evidence type="ECO:0000313" key="19">
    <source>
        <dbReference type="EMBL" id="AZF78474.1"/>
    </source>
</evidence>
<dbReference type="Pfam" id="PF02879">
    <property type="entry name" value="PGM_PMM_II"/>
    <property type="match status" value="1"/>
</dbReference>
<evidence type="ECO:0000256" key="5">
    <source>
        <dbReference type="ARBA" id="ARBA00022842"/>
    </source>
</evidence>
<evidence type="ECO:0000256" key="3">
    <source>
        <dbReference type="ARBA" id="ARBA00022553"/>
    </source>
</evidence>
<dbReference type="Proteomes" id="UP000033057">
    <property type="component" value="Chromosome"/>
</dbReference>
<evidence type="ECO:0000256" key="4">
    <source>
        <dbReference type="ARBA" id="ARBA00022723"/>
    </source>
</evidence>
<dbReference type="Proteomes" id="UP000282269">
    <property type="component" value="Chromosome"/>
</dbReference>
<dbReference type="KEGG" id="ssof:SULC_1223"/>
<dbReference type="Pfam" id="PF02880">
    <property type="entry name" value="PGM_PMM_III"/>
    <property type="match status" value="1"/>
</dbReference>
<reference evidence="24 25" key="1">
    <citation type="journal article" date="2015" name="Genome Announc.">
        <title>Complete Genome Sequence of Sulfolobus solfataricus Strain 98/2 and Evolved Derivatives.</title>
        <authorList>
            <person name="McCarthy S."/>
            <person name="Gradnigo J."/>
            <person name="Johnson T."/>
            <person name="Payne S."/>
            <person name="Lipzen A."/>
            <person name="Martin J."/>
            <person name="Schackwitz W."/>
            <person name="Moriyama E."/>
            <person name="Blum P."/>
        </authorList>
    </citation>
    <scope>NUCLEOTIDE SEQUENCE [LARGE SCALE GENOMIC DNA]</scope>
    <source>
        <strain evidence="24">98/2 SULC</strain>
        <strain evidence="12">SARC-B</strain>
        <strain evidence="13">SARC-C</strain>
        <strain evidence="14 26">SULA</strain>
        <strain evidence="25">SULB</strain>
    </source>
</reference>